<accession>A0A9Q1K3Q6</accession>
<dbReference type="Proteomes" id="UP001153076">
    <property type="component" value="Unassembled WGS sequence"/>
</dbReference>
<comment type="caution">
    <text evidence="1">The sequence shown here is derived from an EMBL/GenBank/DDBJ whole genome shotgun (WGS) entry which is preliminary data.</text>
</comment>
<gene>
    <name evidence="1" type="ORF">Cgig2_023409</name>
</gene>
<dbReference type="EMBL" id="JAKOGI010000355">
    <property type="protein sequence ID" value="KAJ8436234.1"/>
    <property type="molecule type" value="Genomic_DNA"/>
</dbReference>
<protein>
    <submittedName>
        <fullName evidence="1">Uncharacterized protein</fullName>
    </submittedName>
</protein>
<proteinExistence type="predicted"/>
<dbReference type="AlphaFoldDB" id="A0A9Q1K3Q6"/>
<organism evidence="1 2">
    <name type="scientific">Carnegiea gigantea</name>
    <dbReference type="NCBI Taxonomy" id="171969"/>
    <lineage>
        <taxon>Eukaryota</taxon>
        <taxon>Viridiplantae</taxon>
        <taxon>Streptophyta</taxon>
        <taxon>Embryophyta</taxon>
        <taxon>Tracheophyta</taxon>
        <taxon>Spermatophyta</taxon>
        <taxon>Magnoliopsida</taxon>
        <taxon>eudicotyledons</taxon>
        <taxon>Gunneridae</taxon>
        <taxon>Pentapetalae</taxon>
        <taxon>Caryophyllales</taxon>
        <taxon>Cactineae</taxon>
        <taxon>Cactaceae</taxon>
        <taxon>Cactoideae</taxon>
        <taxon>Echinocereeae</taxon>
        <taxon>Carnegiea</taxon>
    </lineage>
</organism>
<keyword evidence="2" id="KW-1185">Reference proteome</keyword>
<name>A0A9Q1K3Q6_9CARY</name>
<reference evidence="1" key="1">
    <citation type="submission" date="2022-04" db="EMBL/GenBank/DDBJ databases">
        <title>Carnegiea gigantea Genome sequencing and assembly v2.</title>
        <authorList>
            <person name="Copetti D."/>
            <person name="Sanderson M.J."/>
            <person name="Burquez A."/>
            <person name="Wojciechowski M.F."/>
        </authorList>
    </citation>
    <scope>NUCLEOTIDE SEQUENCE</scope>
    <source>
        <strain evidence="1">SGP5-SGP5p</strain>
        <tissue evidence="1">Aerial part</tissue>
    </source>
</reference>
<evidence type="ECO:0000313" key="2">
    <source>
        <dbReference type="Proteomes" id="UP001153076"/>
    </source>
</evidence>
<sequence length="177" mass="19754">MATGALESSQNMRCFTGAVAVGKVQEARTDLPTALRFEPDINEVKMELSKLAEMSKSICYEPSGKDGGKESGRDVKFCKLNQNFFLTSRSPLMYIIKNMGKKEREKSRISNFLFFLNEINRIMLKQGSRVELFDGHAMACTIVCVHRNDQSTPRSQAMLADNEGAIGLNGVSSQRNF</sequence>
<evidence type="ECO:0000313" key="1">
    <source>
        <dbReference type="EMBL" id="KAJ8436234.1"/>
    </source>
</evidence>